<sequence length="221" mass="24684">MFSDSLSGNGADILRGTQEVLGTSFPIIGGSAADEMRFQKTYQYLNNSIYTDSIVGLLISGDIDVVIGKAHGWQPIGKPHRITKARSNIIREIDRRAAAELYEEYFGKSLEELKNEGMGKLGVSYPLGIKMKGKNKYLIRAPLKIEDNGSLVLNAEIPEGQDVNLMMGDKNLCLDAVREMCSEVAKDIYSRDIRFVTVFSDIARYNLLRNSAREEIEIIKE</sequence>
<dbReference type="PANTHER" id="PTHR40252">
    <property type="entry name" value="BLR0328 PROTEIN"/>
    <property type="match status" value="1"/>
</dbReference>
<protein>
    <recommendedName>
        <fullName evidence="1">FIST C-domain domain-containing protein</fullName>
    </recommendedName>
</protein>
<accession>X0UJZ1</accession>
<feature type="non-terminal residue" evidence="2">
    <location>
        <position position="221"/>
    </location>
</feature>
<feature type="domain" description="FIST C-domain" evidence="1">
    <location>
        <begin position="98"/>
        <end position="221"/>
    </location>
</feature>
<proteinExistence type="predicted"/>
<dbReference type="EMBL" id="BARS01028811">
    <property type="protein sequence ID" value="GAF99596.1"/>
    <property type="molecule type" value="Genomic_DNA"/>
</dbReference>
<comment type="caution">
    <text evidence="2">The sequence shown here is derived from an EMBL/GenBank/DDBJ whole genome shotgun (WGS) entry which is preliminary data.</text>
</comment>
<dbReference type="InterPro" id="IPR013702">
    <property type="entry name" value="FIST_domain_N"/>
</dbReference>
<dbReference type="Pfam" id="PF08495">
    <property type="entry name" value="FIST"/>
    <property type="match status" value="1"/>
</dbReference>
<name>X0UJZ1_9ZZZZ</name>
<gene>
    <name evidence="2" type="ORF">S01H1_45121</name>
</gene>
<dbReference type="Pfam" id="PF10442">
    <property type="entry name" value="FIST_C"/>
    <property type="match status" value="1"/>
</dbReference>
<dbReference type="SMART" id="SM01204">
    <property type="entry name" value="FIST_C"/>
    <property type="match status" value="1"/>
</dbReference>
<dbReference type="PANTHER" id="PTHR40252:SF2">
    <property type="entry name" value="BLR0328 PROTEIN"/>
    <property type="match status" value="1"/>
</dbReference>
<evidence type="ECO:0000259" key="1">
    <source>
        <dbReference type="SMART" id="SM01204"/>
    </source>
</evidence>
<organism evidence="2">
    <name type="scientific">marine sediment metagenome</name>
    <dbReference type="NCBI Taxonomy" id="412755"/>
    <lineage>
        <taxon>unclassified sequences</taxon>
        <taxon>metagenomes</taxon>
        <taxon>ecological metagenomes</taxon>
    </lineage>
</organism>
<dbReference type="InterPro" id="IPR019494">
    <property type="entry name" value="FIST_C"/>
</dbReference>
<dbReference type="AlphaFoldDB" id="X0UJZ1"/>
<reference evidence="2" key="1">
    <citation type="journal article" date="2014" name="Front. Microbiol.">
        <title>High frequency of phylogenetically diverse reductive dehalogenase-homologous genes in deep subseafloor sedimentary metagenomes.</title>
        <authorList>
            <person name="Kawai M."/>
            <person name="Futagami T."/>
            <person name="Toyoda A."/>
            <person name="Takaki Y."/>
            <person name="Nishi S."/>
            <person name="Hori S."/>
            <person name="Arai W."/>
            <person name="Tsubouchi T."/>
            <person name="Morono Y."/>
            <person name="Uchiyama I."/>
            <person name="Ito T."/>
            <person name="Fujiyama A."/>
            <person name="Inagaki F."/>
            <person name="Takami H."/>
        </authorList>
    </citation>
    <scope>NUCLEOTIDE SEQUENCE</scope>
    <source>
        <strain evidence="2">Expedition CK06-06</strain>
    </source>
</reference>
<evidence type="ECO:0000313" key="2">
    <source>
        <dbReference type="EMBL" id="GAF99596.1"/>
    </source>
</evidence>